<accession>T1CUR2</accession>
<sequence>MRLSGKTIGFALAGSHCTLEEAIDPIYRLQEEGADIVPIVSNTILTTETRFGTPEKWLSAIRKATGKEPLKSIPEVEPLGPQKLVDCVVICPCTGTTMAKLANAITDSPVLMAAKAEIRNSRPVVLAITSNDILGMNARNLGTLLNSKHVYFVPFGHSKPIVRKPLRWCLRCPPWRTEGRACECRRLPTGRNEGT</sequence>
<reference evidence="2" key="2">
    <citation type="journal article" date="2014" name="ISME J.">
        <title>Microbial stratification in low pH oxic and suboxic macroscopic growths along an acid mine drainage.</title>
        <authorList>
            <person name="Mendez-Garcia C."/>
            <person name="Mesa V."/>
            <person name="Sprenger R.R."/>
            <person name="Richter M."/>
            <person name="Diez M.S."/>
            <person name="Solano J."/>
            <person name="Bargiela R."/>
            <person name="Golyshina O.V."/>
            <person name="Manteca A."/>
            <person name="Ramos J.L."/>
            <person name="Gallego J.R."/>
            <person name="Llorente I."/>
            <person name="Martins Dos Santos V.A."/>
            <person name="Jensen O.N."/>
            <person name="Pelaez A.I."/>
            <person name="Sanchez J."/>
            <person name="Ferrer M."/>
        </authorList>
    </citation>
    <scope>NUCLEOTIDE SEQUENCE</scope>
</reference>
<proteinExistence type="predicted"/>
<dbReference type="EMBL" id="AUZX01003873">
    <property type="protein sequence ID" value="EQD72709.1"/>
    <property type="molecule type" value="Genomic_DNA"/>
</dbReference>
<gene>
    <name evidence="2" type="ORF">B1A_05319</name>
</gene>
<name>T1CUR2_9ZZZZ</name>
<dbReference type="NCBIfam" id="NF006161">
    <property type="entry name" value="PRK08305.1"/>
    <property type="match status" value="1"/>
</dbReference>
<feature type="domain" description="Flavoprotein" evidence="1">
    <location>
        <begin position="6"/>
        <end position="155"/>
    </location>
</feature>
<evidence type="ECO:0000313" key="2">
    <source>
        <dbReference type="EMBL" id="EQD72709.1"/>
    </source>
</evidence>
<dbReference type="Pfam" id="PF02441">
    <property type="entry name" value="Flavoprotein"/>
    <property type="match status" value="1"/>
</dbReference>
<comment type="caution">
    <text evidence="2">The sequence shown here is derived from an EMBL/GenBank/DDBJ whole genome shotgun (WGS) entry which is preliminary data.</text>
</comment>
<dbReference type="InterPro" id="IPR036551">
    <property type="entry name" value="Flavin_trans-like"/>
</dbReference>
<evidence type="ECO:0000259" key="1">
    <source>
        <dbReference type="Pfam" id="PF02441"/>
    </source>
</evidence>
<dbReference type="SUPFAM" id="SSF52507">
    <property type="entry name" value="Homo-oligomeric flavin-containing Cys decarboxylases, HFCD"/>
    <property type="match status" value="1"/>
</dbReference>
<dbReference type="GO" id="GO:0003824">
    <property type="term" value="F:catalytic activity"/>
    <property type="evidence" value="ECO:0007669"/>
    <property type="project" value="InterPro"/>
</dbReference>
<feature type="non-terminal residue" evidence="2">
    <location>
        <position position="195"/>
    </location>
</feature>
<reference evidence="2" key="1">
    <citation type="submission" date="2013-08" db="EMBL/GenBank/DDBJ databases">
        <authorList>
            <person name="Mendez C."/>
            <person name="Richter M."/>
            <person name="Ferrer M."/>
            <person name="Sanchez J."/>
        </authorList>
    </citation>
    <scope>NUCLEOTIDE SEQUENCE</scope>
</reference>
<dbReference type="InterPro" id="IPR003382">
    <property type="entry name" value="Flavoprotein"/>
</dbReference>
<organism evidence="2">
    <name type="scientific">mine drainage metagenome</name>
    <dbReference type="NCBI Taxonomy" id="410659"/>
    <lineage>
        <taxon>unclassified sequences</taxon>
        <taxon>metagenomes</taxon>
        <taxon>ecological metagenomes</taxon>
    </lineage>
</organism>
<dbReference type="AlphaFoldDB" id="T1CUR2"/>
<protein>
    <submittedName>
        <fullName evidence="2">Dipicolinic acid synthetase, B subunit</fullName>
    </submittedName>
</protein>
<dbReference type="Gene3D" id="3.40.50.1950">
    <property type="entry name" value="Flavin prenyltransferase-like"/>
    <property type="match status" value="1"/>
</dbReference>